<reference evidence="7" key="1">
    <citation type="journal article" date="2013" name="Environ. Microbiol.">
        <title>Microbiota from the distal guts of lean and obese adolescents exhibit partial functional redundancy besides clear differences in community structure.</title>
        <authorList>
            <person name="Ferrer M."/>
            <person name="Ruiz A."/>
            <person name="Lanza F."/>
            <person name="Haange S.B."/>
            <person name="Oberbach A."/>
            <person name="Till H."/>
            <person name="Bargiela R."/>
            <person name="Campoy C."/>
            <person name="Segura M.T."/>
            <person name="Richter M."/>
            <person name="von Bergen M."/>
            <person name="Seifert J."/>
            <person name="Suarez A."/>
        </authorList>
    </citation>
    <scope>NUCLEOTIDE SEQUENCE</scope>
</reference>
<keyword evidence="2 5" id="KW-0812">Transmembrane</keyword>
<dbReference type="AlphaFoldDB" id="K1S2L1"/>
<organism evidence="7">
    <name type="scientific">human gut metagenome</name>
    <dbReference type="NCBI Taxonomy" id="408170"/>
    <lineage>
        <taxon>unclassified sequences</taxon>
        <taxon>metagenomes</taxon>
        <taxon>organismal metagenomes</taxon>
    </lineage>
</organism>
<evidence type="ECO:0000256" key="1">
    <source>
        <dbReference type="ARBA" id="ARBA00004141"/>
    </source>
</evidence>
<proteinExistence type="predicted"/>
<dbReference type="InterPro" id="IPR051533">
    <property type="entry name" value="WaaL-like"/>
</dbReference>
<evidence type="ECO:0000259" key="6">
    <source>
        <dbReference type="Pfam" id="PF04932"/>
    </source>
</evidence>
<gene>
    <name evidence="7" type="ORF">OBE_15440</name>
</gene>
<dbReference type="PANTHER" id="PTHR37422:SF17">
    <property type="entry name" value="O-ANTIGEN LIGASE"/>
    <property type="match status" value="1"/>
</dbReference>
<feature type="transmembrane region" description="Helical" evidence="5">
    <location>
        <begin position="175"/>
        <end position="193"/>
    </location>
</feature>
<comment type="subcellular location">
    <subcellularLocation>
        <location evidence="1">Membrane</location>
        <topology evidence="1">Multi-pass membrane protein</topology>
    </subcellularLocation>
</comment>
<accession>K1S2L1</accession>
<keyword evidence="3 5" id="KW-1133">Transmembrane helix</keyword>
<evidence type="ECO:0000256" key="5">
    <source>
        <dbReference type="SAM" id="Phobius"/>
    </source>
</evidence>
<feature type="non-terminal residue" evidence="7">
    <location>
        <position position="1"/>
    </location>
</feature>
<feature type="domain" description="O-antigen ligase-related" evidence="6">
    <location>
        <begin position="55"/>
        <end position="128"/>
    </location>
</feature>
<keyword evidence="4 5" id="KW-0472">Membrane</keyword>
<protein>
    <submittedName>
        <fullName evidence="7">O-antigen polymerase</fullName>
    </submittedName>
</protein>
<name>K1S2L1_9ZZZZ</name>
<evidence type="ECO:0000313" key="7">
    <source>
        <dbReference type="EMBL" id="EKC47945.1"/>
    </source>
</evidence>
<evidence type="ECO:0000256" key="3">
    <source>
        <dbReference type="ARBA" id="ARBA00022989"/>
    </source>
</evidence>
<dbReference type="GO" id="GO:0016020">
    <property type="term" value="C:membrane"/>
    <property type="evidence" value="ECO:0007669"/>
    <property type="project" value="UniProtKB-SubCell"/>
</dbReference>
<dbReference type="EMBL" id="AJWZ01010614">
    <property type="protein sequence ID" value="EKC47945.1"/>
    <property type="molecule type" value="Genomic_DNA"/>
</dbReference>
<feature type="transmembrane region" description="Helical" evidence="5">
    <location>
        <begin position="116"/>
        <end position="139"/>
    </location>
</feature>
<dbReference type="Pfam" id="PF04932">
    <property type="entry name" value="Wzy_C"/>
    <property type="match status" value="1"/>
</dbReference>
<dbReference type="InterPro" id="IPR007016">
    <property type="entry name" value="O-antigen_ligase-rel_domated"/>
</dbReference>
<feature type="transmembrane region" description="Helical" evidence="5">
    <location>
        <begin position="151"/>
        <end position="169"/>
    </location>
</feature>
<comment type="caution">
    <text evidence="7">The sequence shown here is derived from an EMBL/GenBank/DDBJ whole genome shotgun (WGS) entry which is preliminary data.</text>
</comment>
<dbReference type="PANTHER" id="PTHR37422">
    <property type="entry name" value="TEICHURONIC ACID BIOSYNTHESIS PROTEIN TUAE"/>
    <property type="match status" value="1"/>
</dbReference>
<sequence length="210" mass="23980">SRILCCDKGCVGFNLRIQKWQYEHIISSDKDKTDAQKEKDKQKLEIGRQSNDINGDVSNRRFAIWGSGLEIFKTKPLTGVTFRNYVPYAEDKLPDTYLVNNDFIEFHSMHNSFVDILVSQGILGVVIIAAYIILVLVLIFKNFFKFKGEKYKYNTALLSIIAPIFASMMFYSETFYMNTGGAFLFWLALGYLIQSVTSKNSETKAISQGK</sequence>
<evidence type="ECO:0000256" key="4">
    <source>
        <dbReference type="ARBA" id="ARBA00023136"/>
    </source>
</evidence>
<evidence type="ECO:0000256" key="2">
    <source>
        <dbReference type="ARBA" id="ARBA00022692"/>
    </source>
</evidence>